<evidence type="ECO:0000313" key="4">
    <source>
        <dbReference type="Proteomes" id="UP001334248"/>
    </source>
</evidence>
<evidence type="ECO:0000256" key="1">
    <source>
        <dbReference type="ARBA" id="ARBA00023242"/>
    </source>
</evidence>
<sequence>MQLTVSCGFYWLPDIVTIGLRLPAIVRSAITTITVDEDALPETTVPKHIFPALTTLVIHRDDSSNTHLAGYLQVEDECETLNQIKEGKNDQGLIEKNESLPWSSYIFTAGQSGALAGVEVYVKFAVEYFFDPDHREEEHYFMNVTWQFRTGQFVERHWLEKRTPSGSTANEVVKKTCLTQSSEHEIVDIKQQLRILTSTLPPQKTQTQLNARQLASISGATDGLRSSTDSTSQPVRRNIYKGTLSFGEDSTHWARSLQKEPSASPASAVLQDAISAASTEELILHQILDAGSVDHEHSASELPLPSADKVLSVLNAARAGPCQFNADFPFTELEEVSSLCQKAYFPADRFHLADYLSMHACIYHVCSFSKCDPANSTGLSPSLLHNLKSTCMTHIALGTQKLQLDLTPTANTIQALLLTVSVWMENDDYGTAWTLLSNACRLCLDAGFHRLPDDHISHSVRKSRLLFWTAYKLDRGLSLSFGRAPNIQDYDISTGKPKVLEDFKDAVTGGKFVAWVRYSEIQGQIYQELYSAQGHRRPPTERAERAEALAQKLLGIMSEYWQWGDYDATVPLASRLMAKMACHAMLTLAYRAIPPSQPRHALELRAWTEIGMNNADAWDEVLQWTILFHPFTPFIIVTNNVIVNHGSDDLQLLQQVLETLTGYQQRPNRNSLARLHSICTRLLRIATLSMSEYQQQRQERSATNTQRLLQLHARNSDVGHANSQNQLANADRMGDIDARDFDFDFGNVLDMPLLDADWDNVLQGWDSWISERNDAGGHDRLG</sequence>
<dbReference type="EMBL" id="JAVHJV010000001">
    <property type="protein sequence ID" value="KAK5946187.1"/>
    <property type="molecule type" value="Genomic_DNA"/>
</dbReference>
<dbReference type="SMART" id="SM00906">
    <property type="entry name" value="Fungal_trans"/>
    <property type="match status" value="1"/>
</dbReference>
<dbReference type="Pfam" id="PF04082">
    <property type="entry name" value="Fungal_trans"/>
    <property type="match status" value="1"/>
</dbReference>
<dbReference type="GeneID" id="89993777"/>
<feature type="domain" description="Xylanolytic transcriptional activator regulatory" evidence="2">
    <location>
        <begin position="432"/>
        <end position="503"/>
    </location>
</feature>
<reference evidence="3 4" key="1">
    <citation type="journal article" date="2023" name="Res Sq">
        <title>Genomic and morphological characterization of Knufia obscura isolated from the Mars 2020 spacecraft assembly facility.</title>
        <authorList>
            <person name="Chander A.M."/>
            <person name="Teixeira M.M."/>
            <person name="Singh N.K."/>
            <person name="Williams M.P."/>
            <person name="Parker C.W."/>
            <person name="Leo P."/>
            <person name="Stajich J.E."/>
            <person name="Torok T."/>
            <person name="Tighe S."/>
            <person name="Mason C.E."/>
            <person name="Venkateswaran K."/>
        </authorList>
    </citation>
    <scope>NUCLEOTIDE SEQUENCE [LARGE SCALE GENOMIC DNA]</scope>
    <source>
        <strain evidence="3 4">CCFEE 5817</strain>
    </source>
</reference>
<name>A0ABR0RZY4_9EURO</name>
<dbReference type="PANTHER" id="PTHR46910">
    <property type="entry name" value="TRANSCRIPTION FACTOR PDR1"/>
    <property type="match status" value="1"/>
</dbReference>
<proteinExistence type="predicted"/>
<dbReference type="PANTHER" id="PTHR46910:SF5">
    <property type="entry name" value="ZN(II)2CYS6 TRANSCRIPTION FACTOR (EUROFUNG)"/>
    <property type="match status" value="1"/>
</dbReference>
<evidence type="ECO:0000313" key="3">
    <source>
        <dbReference type="EMBL" id="KAK5946187.1"/>
    </source>
</evidence>
<accession>A0ABR0RZY4</accession>
<dbReference type="Proteomes" id="UP001334248">
    <property type="component" value="Unassembled WGS sequence"/>
</dbReference>
<keyword evidence="1" id="KW-0539">Nucleus</keyword>
<comment type="caution">
    <text evidence="3">The sequence shown here is derived from an EMBL/GenBank/DDBJ whole genome shotgun (WGS) entry which is preliminary data.</text>
</comment>
<protein>
    <recommendedName>
        <fullName evidence="2">Xylanolytic transcriptional activator regulatory domain-containing protein</fullName>
    </recommendedName>
</protein>
<gene>
    <name evidence="3" type="ORF">PMZ80_000328</name>
</gene>
<evidence type="ECO:0000259" key="2">
    <source>
        <dbReference type="SMART" id="SM00906"/>
    </source>
</evidence>
<dbReference type="InterPro" id="IPR007219">
    <property type="entry name" value="XnlR_reg_dom"/>
</dbReference>
<dbReference type="CDD" id="cd12148">
    <property type="entry name" value="fungal_TF_MHR"/>
    <property type="match status" value="1"/>
</dbReference>
<dbReference type="RefSeq" id="XP_064734277.1">
    <property type="nucleotide sequence ID" value="XM_064868780.1"/>
</dbReference>
<keyword evidence="4" id="KW-1185">Reference proteome</keyword>
<dbReference type="InterPro" id="IPR050987">
    <property type="entry name" value="AtrR-like"/>
</dbReference>
<organism evidence="3 4">
    <name type="scientific">Knufia obscura</name>
    <dbReference type="NCBI Taxonomy" id="1635080"/>
    <lineage>
        <taxon>Eukaryota</taxon>
        <taxon>Fungi</taxon>
        <taxon>Dikarya</taxon>
        <taxon>Ascomycota</taxon>
        <taxon>Pezizomycotina</taxon>
        <taxon>Eurotiomycetes</taxon>
        <taxon>Chaetothyriomycetidae</taxon>
        <taxon>Chaetothyriales</taxon>
        <taxon>Trichomeriaceae</taxon>
        <taxon>Knufia</taxon>
    </lineage>
</organism>